<feature type="domain" description="Transcription activator GCR1-like" evidence="1">
    <location>
        <begin position="142"/>
        <end position="215"/>
    </location>
</feature>
<accession>A0A367Y212</accession>
<evidence type="ECO:0000259" key="1">
    <source>
        <dbReference type="Pfam" id="PF12550"/>
    </source>
</evidence>
<dbReference type="EMBL" id="QLNQ01000027">
    <property type="protein sequence ID" value="RCK59679.1"/>
    <property type="molecule type" value="Genomic_DNA"/>
</dbReference>
<gene>
    <name evidence="2" type="ORF">Cantr_07325</name>
</gene>
<comment type="caution">
    <text evidence="2">The sequence shown here is derived from an EMBL/GenBank/DDBJ whole genome shotgun (WGS) entry which is preliminary data.</text>
</comment>
<evidence type="ECO:0000313" key="2">
    <source>
        <dbReference type="EMBL" id="RCK59679.1"/>
    </source>
</evidence>
<keyword evidence="3" id="KW-1185">Reference proteome</keyword>
<name>A0A367Y212_9ASCO</name>
<dbReference type="InterPro" id="IPR022210">
    <property type="entry name" value="TF_GCR1-like"/>
</dbReference>
<proteinExistence type="predicted"/>
<evidence type="ECO:0000313" key="3">
    <source>
        <dbReference type="Proteomes" id="UP000253472"/>
    </source>
</evidence>
<dbReference type="AlphaFoldDB" id="A0A367Y212"/>
<reference evidence="2 3" key="1">
    <citation type="submission" date="2018-06" db="EMBL/GenBank/DDBJ databases">
        <title>Whole genome sequencing of Candida tropicalis (genome annotated by CSBL at Korea University).</title>
        <authorList>
            <person name="Ahn J."/>
        </authorList>
    </citation>
    <scope>NUCLEOTIDE SEQUENCE [LARGE SCALE GENOMIC DNA]</scope>
    <source>
        <strain evidence="2 3">ATCC 20962</strain>
    </source>
</reference>
<dbReference type="STRING" id="5486.A0A367Y212"/>
<dbReference type="Proteomes" id="UP000253472">
    <property type="component" value="Unassembled WGS sequence"/>
</dbReference>
<organism evidence="2 3">
    <name type="scientific">Candida viswanathii</name>
    <dbReference type="NCBI Taxonomy" id="5486"/>
    <lineage>
        <taxon>Eukaryota</taxon>
        <taxon>Fungi</taxon>
        <taxon>Dikarya</taxon>
        <taxon>Ascomycota</taxon>
        <taxon>Saccharomycotina</taxon>
        <taxon>Pichiomycetes</taxon>
        <taxon>Debaryomycetaceae</taxon>
        <taxon>Candida/Lodderomyces clade</taxon>
        <taxon>Candida</taxon>
    </lineage>
</organism>
<dbReference type="Pfam" id="PF12550">
    <property type="entry name" value="GCR1_C"/>
    <property type="match status" value="1"/>
</dbReference>
<protein>
    <recommendedName>
        <fullName evidence="1">Transcription activator GCR1-like domain-containing protein</fullName>
    </recommendedName>
</protein>
<dbReference type="OrthoDB" id="4023627at2759"/>
<sequence>MSQDTEDVIRMFKKFDDEVLTNAEARSRLLNLGVGTPTRPLSSQVPQTAPPRLTVLQQQPHQGRDGLLMEVQMCKPENNLPPKLIQEAQRQYPRNITQKRIRGSRVCIQFGNLHQPSIREFEHSNNLQPVLELNNNGVPIIDLNNKIYTVYEIIEEWYQNEPSIAERLKNWGEAWIRDTIDHNTFLERKSVVEFVEKMSEELNADIFTIANDCDRYIRDKSILQEFIAEIDLDVDDLLKKVLRYRQRRN</sequence>